<organism evidence="2 3">
    <name type="scientific">Dentipellis fragilis</name>
    <dbReference type="NCBI Taxonomy" id="205917"/>
    <lineage>
        <taxon>Eukaryota</taxon>
        <taxon>Fungi</taxon>
        <taxon>Dikarya</taxon>
        <taxon>Basidiomycota</taxon>
        <taxon>Agaricomycotina</taxon>
        <taxon>Agaricomycetes</taxon>
        <taxon>Russulales</taxon>
        <taxon>Hericiaceae</taxon>
        <taxon>Dentipellis</taxon>
    </lineage>
</organism>
<accession>A0A4Y9YXE5</accession>
<feature type="compositionally biased region" description="Polar residues" evidence="1">
    <location>
        <begin position="29"/>
        <end position="40"/>
    </location>
</feature>
<proteinExistence type="predicted"/>
<evidence type="ECO:0000313" key="2">
    <source>
        <dbReference type="EMBL" id="TFY66427.1"/>
    </source>
</evidence>
<evidence type="ECO:0000256" key="1">
    <source>
        <dbReference type="SAM" id="MobiDB-lite"/>
    </source>
</evidence>
<keyword evidence="3" id="KW-1185">Reference proteome</keyword>
<gene>
    <name evidence="2" type="ORF">EVG20_g4663</name>
</gene>
<protein>
    <submittedName>
        <fullName evidence="2">Uncharacterized protein</fullName>
    </submittedName>
</protein>
<dbReference type="EMBL" id="SEOQ01000248">
    <property type="protein sequence ID" value="TFY66427.1"/>
    <property type="molecule type" value="Genomic_DNA"/>
</dbReference>
<reference evidence="2 3" key="1">
    <citation type="submission" date="2019-02" db="EMBL/GenBank/DDBJ databases">
        <title>Genome sequencing of the rare red list fungi Dentipellis fragilis.</title>
        <authorList>
            <person name="Buettner E."/>
            <person name="Kellner H."/>
        </authorList>
    </citation>
    <scope>NUCLEOTIDE SEQUENCE [LARGE SCALE GENOMIC DNA]</scope>
    <source>
        <strain evidence="2 3">DSM 105465</strain>
    </source>
</reference>
<feature type="region of interest" description="Disordered" evidence="1">
    <location>
        <begin position="1"/>
        <end position="76"/>
    </location>
</feature>
<sequence>MARAKKEYKAYPLSTPESPIGPAARAGVSSGNIHDSSAAKNQRKNRKIMDAARTPHGVVGDMGESERRLGPGTEPTRKLFCGALRI</sequence>
<comment type="caution">
    <text evidence="2">The sequence shown here is derived from an EMBL/GenBank/DDBJ whole genome shotgun (WGS) entry which is preliminary data.</text>
</comment>
<dbReference type="Proteomes" id="UP000298327">
    <property type="component" value="Unassembled WGS sequence"/>
</dbReference>
<name>A0A4Y9YXE5_9AGAM</name>
<evidence type="ECO:0000313" key="3">
    <source>
        <dbReference type="Proteomes" id="UP000298327"/>
    </source>
</evidence>
<dbReference type="AlphaFoldDB" id="A0A4Y9YXE5"/>